<gene>
    <name evidence="1" type="ORF">UR70_C0006G0039</name>
</gene>
<dbReference type="Proteomes" id="UP000034923">
    <property type="component" value="Unassembled WGS sequence"/>
</dbReference>
<proteinExistence type="predicted"/>
<protein>
    <submittedName>
        <fullName evidence="1">Uncharacterized protein</fullName>
    </submittedName>
</protein>
<reference evidence="1 2" key="1">
    <citation type="journal article" date="2015" name="Nature">
        <title>rRNA introns, odd ribosomes, and small enigmatic genomes across a large radiation of phyla.</title>
        <authorList>
            <person name="Brown C.T."/>
            <person name="Hug L.A."/>
            <person name="Thomas B.C."/>
            <person name="Sharon I."/>
            <person name="Castelle C.J."/>
            <person name="Singh A."/>
            <person name="Wilkins M.J."/>
            <person name="Williams K.H."/>
            <person name="Banfield J.F."/>
        </authorList>
    </citation>
    <scope>NUCLEOTIDE SEQUENCE [LARGE SCALE GENOMIC DNA]</scope>
</reference>
<evidence type="ECO:0000313" key="2">
    <source>
        <dbReference type="Proteomes" id="UP000034923"/>
    </source>
</evidence>
<organism evidence="1 2">
    <name type="scientific">Candidatus Nomurabacteria bacterium GW2011_GWB1_35_20</name>
    <dbReference type="NCBI Taxonomy" id="1618740"/>
    <lineage>
        <taxon>Bacteria</taxon>
        <taxon>Candidatus Nomuraibacteriota</taxon>
    </lineage>
</organism>
<evidence type="ECO:0000313" key="1">
    <source>
        <dbReference type="EMBL" id="KKP72588.1"/>
    </source>
</evidence>
<accession>A0A0G0BTC6</accession>
<dbReference type="EMBL" id="LBQE01000006">
    <property type="protein sequence ID" value="KKP72588.1"/>
    <property type="molecule type" value="Genomic_DNA"/>
</dbReference>
<sequence length="254" mass="29466">MIPKQSTIDEIITSESELFYVAEKKYGDYFVNSFKFNGLLQNFTVSVDASRHVFAAFLSQVRKHLTLALFSAVRLHHTQAMMNLRQVLEAGAFAAYAIANPDKENFVEKREDGYLDAPQGLIVQRYKWLEENYPEGQKPMKQFKDIINQTTAHSNLIYAYNNFYFNEETGKFETPFFDIGNERLVKTDLWQIGNVAMGLMDLFYGVDKKIGSIKFVDNFIPHLKNLEVENKRLGKEMKTILDERIKKHTINKPK</sequence>
<comment type="caution">
    <text evidence="1">The sequence shown here is derived from an EMBL/GenBank/DDBJ whole genome shotgun (WGS) entry which is preliminary data.</text>
</comment>
<dbReference type="AlphaFoldDB" id="A0A0G0BTC6"/>
<name>A0A0G0BTC6_9BACT</name>
<dbReference type="PATRIC" id="fig|1618740.3.peg.234"/>